<dbReference type="PRINTS" id="PR00821">
    <property type="entry name" value="TAGLIPASE"/>
</dbReference>
<dbReference type="Pfam" id="PF00151">
    <property type="entry name" value="Lipase"/>
    <property type="match status" value="1"/>
</dbReference>
<keyword evidence="7" id="KW-1185">Reference proteome</keyword>
<dbReference type="InterPro" id="IPR000734">
    <property type="entry name" value="TAG_lipase"/>
</dbReference>
<evidence type="ECO:0000313" key="6">
    <source>
        <dbReference type="EMBL" id="BET00286.1"/>
    </source>
</evidence>
<protein>
    <submittedName>
        <fullName evidence="6">Lipase</fullName>
    </submittedName>
</protein>
<evidence type="ECO:0000256" key="4">
    <source>
        <dbReference type="RuleBase" id="RU004262"/>
    </source>
</evidence>
<dbReference type="Gene3D" id="3.40.50.1820">
    <property type="entry name" value="alpha/beta hydrolase"/>
    <property type="match status" value="1"/>
</dbReference>
<dbReference type="Proteomes" id="UP001307889">
    <property type="component" value="Chromosome 11"/>
</dbReference>
<dbReference type="PANTHER" id="PTHR11610">
    <property type="entry name" value="LIPASE"/>
    <property type="match status" value="1"/>
</dbReference>
<accession>A0ABN7B7B3</accession>
<dbReference type="PANTHER" id="PTHR11610:SF186">
    <property type="entry name" value="FI22312P1"/>
    <property type="match status" value="1"/>
</dbReference>
<dbReference type="SUPFAM" id="SSF53474">
    <property type="entry name" value="alpha/beta-Hydrolases"/>
    <property type="match status" value="1"/>
</dbReference>
<evidence type="ECO:0000313" key="7">
    <source>
        <dbReference type="Proteomes" id="UP001307889"/>
    </source>
</evidence>
<evidence type="ECO:0000256" key="2">
    <source>
        <dbReference type="ARBA" id="ARBA00010701"/>
    </source>
</evidence>
<evidence type="ECO:0000256" key="3">
    <source>
        <dbReference type="ARBA" id="ARBA00022525"/>
    </source>
</evidence>
<dbReference type="CDD" id="cd00707">
    <property type="entry name" value="Pancreat_lipase_like"/>
    <property type="match status" value="1"/>
</dbReference>
<name>A0ABN7B7B3_9HEMI</name>
<keyword evidence="3" id="KW-0964">Secreted</keyword>
<proteinExistence type="inferred from homology"/>
<feature type="domain" description="Lipase" evidence="5">
    <location>
        <begin position="109"/>
        <end position="426"/>
    </location>
</feature>
<dbReference type="InterPro" id="IPR029058">
    <property type="entry name" value="AB_hydrolase_fold"/>
</dbReference>
<reference evidence="6 7" key="1">
    <citation type="submission" date="2023-09" db="EMBL/GenBank/DDBJ databases">
        <title>Nesidiocoris tenuis whole genome shotgun sequence.</title>
        <authorList>
            <person name="Shibata T."/>
            <person name="Shimoda M."/>
            <person name="Kobayashi T."/>
            <person name="Uehara T."/>
        </authorList>
    </citation>
    <scope>NUCLEOTIDE SEQUENCE [LARGE SCALE GENOMIC DNA]</scope>
    <source>
        <strain evidence="6 7">Japan</strain>
    </source>
</reference>
<dbReference type="InterPro" id="IPR013818">
    <property type="entry name" value="Lipase"/>
</dbReference>
<gene>
    <name evidence="6" type="ORF">NTJ_13102</name>
</gene>
<evidence type="ECO:0000256" key="1">
    <source>
        <dbReference type="ARBA" id="ARBA00004613"/>
    </source>
</evidence>
<comment type="similarity">
    <text evidence="2 4">Belongs to the AB hydrolase superfamily. Lipase family.</text>
</comment>
<organism evidence="6 7">
    <name type="scientific">Nesidiocoris tenuis</name>
    <dbReference type="NCBI Taxonomy" id="355587"/>
    <lineage>
        <taxon>Eukaryota</taxon>
        <taxon>Metazoa</taxon>
        <taxon>Ecdysozoa</taxon>
        <taxon>Arthropoda</taxon>
        <taxon>Hexapoda</taxon>
        <taxon>Insecta</taxon>
        <taxon>Pterygota</taxon>
        <taxon>Neoptera</taxon>
        <taxon>Paraneoptera</taxon>
        <taxon>Hemiptera</taxon>
        <taxon>Heteroptera</taxon>
        <taxon>Panheteroptera</taxon>
        <taxon>Cimicomorpha</taxon>
        <taxon>Miridae</taxon>
        <taxon>Dicyphina</taxon>
        <taxon>Nesidiocoris</taxon>
    </lineage>
</organism>
<evidence type="ECO:0000259" key="5">
    <source>
        <dbReference type="Pfam" id="PF00151"/>
    </source>
</evidence>
<comment type="subcellular location">
    <subcellularLocation>
        <location evidence="1">Secreted</location>
    </subcellularLocation>
</comment>
<dbReference type="EMBL" id="AP028919">
    <property type="protein sequence ID" value="BET00286.1"/>
    <property type="molecule type" value="Genomic_DNA"/>
</dbReference>
<sequence length="707" mass="77631">MSLQMGLITVVPASLQRRGNKMLALAWCLIFSVLCFNVFEVGGTYGTPWATAEEEALDEVNDPQLFQAVVDSIREWQAKHKNKTRLKRASNSVCYPEVGCFDEGGYLDVAPSAPQDVNTRFLLYTTSRGARGARSENSLVTDLPFANMSATAKWDELPINASLKTKVIVHGFGSSCSNIWVYEMRSALMFVEDCNVVCVDWEQGATFPNYVRAAANTRLVGRQLSLLLESFSRKGLNMSQVHVIGFSLGAHAAAFAGASLNSTPLARITGLDPAGPLFESQDPADRLDSTDASFVDVIHSNGETLILGGLGSSQPMGHVDFYPNGGRMQKGCTNLFVGAFTDIIWSGAALEARSLCNHRRAYKFFTDSVSPKCQFPAMPCHSYDAFLAGQCFPCPQGKSCPNMGYFADKTNARGTLYLVTRDDEPFCAHQYLVSVESSPSSVPMTSYGKIQITLISDAQINETFTITTKDDEELTVGKAISKIIVPHPALEQFTAVALVYTAYSGWISSGLLQWGVSSVYLMDPLSNKWSVCEKEIVLESGVEAIFPLYQGECNETQTVDLNSTFFTAAARRNSTYKPTEVIYLGDEILERQANASEPVKIPKKKKIPPKERHHDVEVVDLKPPGLSADKTWLYWEGHDPNNAGRQSSTVQLLPKRLQAIIGGAVSSDRVPRRLLSWFTAPHAAPSASHYIPTYKVKAKSTRRSQKP</sequence>
<dbReference type="InterPro" id="IPR033906">
    <property type="entry name" value="Lipase_N"/>
</dbReference>